<dbReference type="RefSeq" id="WP_137275300.1">
    <property type="nucleotide sequence ID" value="NZ_QKNX01000001.1"/>
</dbReference>
<comment type="caution">
    <text evidence="2">The sequence shown here is derived from an EMBL/GenBank/DDBJ whole genome shotgun (WGS) entry which is preliminary data.</text>
</comment>
<evidence type="ECO:0000256" key="1">
    <source>
        <dbReference type="SAM" id="MobiDB-lite"/>
    </source>
</evidence>
<dbReference type="Proteomes" id="UP000308037">
    <property type="component" value="Unassembled WGS sequence"/>
</dbReference>
<organism evidence="2 3">
    <name type="scientific">Natronomonas salsuginis</name>
    <dbReference type="NCBI Taxonomy" id="2217661"/>
    <lineage>
        <taxon>Archaea</taxon>
        <taxon>Methanobacteriati</taxon>
        <taxon>Methanobacteriota</taxon>
        <taxon>Stenosarchaea group</taxon>
        <taxon>Halobacteria</taxon>
        <taxon>Halobacteriales</taxon>
        <taxon>Natronomonadaceae</taxon>
        <taxon>Natronomonas</taxon>
    </lineage>
</organism>
<feature type="region of interest" description="Disordered" evidence="1">
    <location>
        <begin position="1"/>
        <end position="23"/>
    </location>
</feature>
<proteinExistence type="predicted"/>
<accession>A0A4U5JEV3</accession>
<dbReference type="OrthoDB" id="386114at2157"/>
<sequence>MSDLPNRLDLNVKDVSPAHGTTRPRLDVEISAGPSNNNDILVEQISPEVTFRFPKNNKHIEGSIPTVPLAQTSEFERRGSTFKLFIEFSRQELDTIEEYREGGDIELELNLWIVGDRNDNREEGRFELTEGLIDGEWTRILDAFDYHNKRDVELNLGVENPRIRDRLVTAHGKIERAQQKHDTGDYPSTVVECRRAIEALRTIEETSDVLHKRKYDDLDDIMGKFEKGFAGGLAHAEEKTAITPALRRDSEFALNLTKACARYISTALEEEGGEIRE</sequence>
<dbReference type="EMBL" id="QKNX01000001">
    <property type="protein sequence ID" value="TKR28000.1"/>
    <property type="molecule type" value="Genomic_DNA"/>
</dbReference>
<keyword evidence="3" id="KW-1185">Reference proteome</keyword>
<gene>
    <name evidence="2" type="ORF">DM868_02655</name>
</gene>
<name>A0A4U5JEV3_9EURY</name>
<protein>
    <submittedName>
        <fullName evidence="2">Uncharacterized protein</fullName>
    </submittedName>
</protein>
<evidence type="ECO:0000313" key="2">
    <source>
        <dbReference type="EMBL" id="TKR28000.1"/>
    </source>
</evidence>
<dbReference type="AlphaFoldDB" id="A0A4U5JEV3"/>
<evidence type="ECO:0000313" key="3">
    <source>
        <dbReference type="Proteomes" id="UP000308037"/>
    </source>
</evidence>
<reference evidence="2 3" key="1">
    <citation type="submission" date="2019-04" db="EMBL/GenBank/DDBJ databases">
        <title>Natronomonas sp. F20-122 a newhaloarchaeon isolated from a saline saltern of Isla Bacuta, Huelva, Spain.</title>
        <authorList>
            <person name="Duran-Viseras A."/>
            <person name="Sanchez-Porro C."/>
            <person name="Ventosa A."/>
        </authorList>
    </citation>
    <scope>NUCLEOTIDE SEQUENCE [LARGE SCALE GENOMIC DNA]</scope>
    <source>
        <strain evidence="2 3">F20-122</strain>
    </source>
</reference>